<dbReference type="EMBL" id="DRIG01000058">
    <property type="protein sequence ID" value="HEC78537.1"/>
    <property type="molecule type" value="Genomic_DNA"/>
</dbReference>
<evidence type="ECO:0000256" key="2">
    <source>
        <dbReference type="ARBA" id="ARBA00022692"/>
    </source>
</evidence>
<evidence type="ECO:0000256" key="5">
    <source>
        <dbReference type="ARBA" id="ARBA00023239"/>
    </source>
</evidence>
<keyword evidence="3 7" id="KW-1133">Transmembrane helix</keyword>
<comment type="similarity">
    <text evidence="7">Belongs to the transglycosylase MltG family.</text>
</comment>
<dbReference type="CDD" id="cd08010">
    <property type="entry name" value="MltG_like"/>
    <property type="match status" value="1"/>
</dbReference>
<dbReference type="EC" id="4.2.2.29" evidence="7"/>
<keyword evidence="5 7" id="KW-0456">Lyase</keyword>
<keyword evidence="6 7" id="KW-0961">Cell wall biogenesis/degradation</keyword>
<dbReference type="HAMAP" id="MF_02065">
    <property type="entry name" value="MltG"/>
    <property type="match status" value="1"/>
</dbReference>
<name>A0A9C9JZX2_UNCW3</name>
<proteinExistence type="inferred from homology"/>
<comment type="catalytic activity">
    <reaction evidence="7">
        <text>a peptidoglycan chain = a peptidoglycan chain with N-acetyl-1,6-anhydromuramyl-[peptide] at the reducing end + a peptidoglycan chain with N-acetylglucosamine at the non-reducing end.</text>
        <dbReference type="EC" id="4.2.2.29"/>
    </reaction>
</comment>
<evidence type="ECO:0000313" key="8">
    <source>
        <dbReference type="EMBL" id="HEC78537.1"/>
    </source>
</evidence>
<keyword evidence="1 7" id="KW-1003">Cell membrane</keyword>
<reference evidence="8" key="1">
    <citation type="journal article" date="2020" name="mSystems">
        <title>Genome- and Community-Level Interaction Insights into Carbon Utilization and Element Cycling Functions of Hydrothermarchaeota in Hydrothermal Sediment.</title>
        <authorList>
            <person name="Zhou Z."/>
            <person name="Liu Y."/>
            <person name="Xu W."/>
            <person name="Pan J."/>
            <person name="Luo Z.H."/>
            <person name="Li M."/>
        </authorList>
    </citation>
    <scope>NUCLEOTIDE SEQUENCE</scope>
    <source>
        <strain evidence="8">HyVt-388</strain>
    </source>
</reference>
<dbReference type="AlphaFoldDB" id="A0A9C9JZX2"/>
<dbReference type="InterPro" id="IPR003770">
    <property type="entry name" value="MLTG-like"/>
</dbReference>
<comment type="function">
    <text evidence="7">Functions as a peptidoglycan terminase that cleaves nascent peptidoglycan strands endolytically to terminate their elongation.</text>
</comment>
<evidence type="ECO:0000256" key="3">
    <source>
        <dbReference type="ARBA" id="ARBA00022989"/>
    </source>
</evidence>
<organism evidence="8 9">
    <name type="scientific">candidate division WOR-3 bacterium</name>
    <dbReference type="NCBI Taxonomy" id="2052148"/>
    <lineage>
        <taxon>Bacteria</taxon>
        <taxon>Bacteria division WOR-3</taxon>
    </lineage>
</organism>
<keyword evidence="4 7" id="KW-0472">Membrane</keyword>
<sequence length="323" mass="37282">MSGMKRRIIALSILIIIFFIWWQPINLGATEVTIPKGVSAKEIAEFLARYQIVRDVHEFLFWLKISGKEKELKSGTYQLQRYRNPLYVINELSHGGKSDILVTIPEGLTLYETAEILEINGVINKEHFLALCNDQDFIREAGLKGNSLEGYLFPDTYSFNPSQSDSEIIMTFVDNFKKHLKKFSLEKVDSIYQIIILASMVEKEAKFEDERPIIAKVFLNRLRHNRPLESCATVFYALKKIDYDKYRTKTKLLDRDLRVNSPYNTYLHTGLPPAPICSPGEGSIKAVISPADVDYLYFVSMGNGRHHFSRTFREHIIAKEKYK</sequence>
<dbReference type="GO" id="GO:0008932">
    <property type="term" value="F:lytic endotransglycosylase activity"/>
    <property type="evidence" value="ECO:0007669"/>
    <property type="project" value="UniProtKB-UniRule"/>
</dbReference>
<feature type="site" description="Important for catalytic activity" evidence="7">
    <location>
        <position position="204"/>
    </location>
</feature>
<keyword evidence="2 7" id="KW-0812">Transmembrane</keyword>
<gene>
    <name evidence="7 8" type="primary">mltG</name>
    <name evidence="8" type="ORF">ENI34_05260</name>
</gene>
<evidence type="ECO:0000256" key="6">
    <source>
        <dbReference type="ARBA" id="ARBA00023316"/>
    </source>
</evidence>
<protein>
    <recommendedName>
        <fullName evidence="7">Endolytic murein transglycosylase</fullName>
        <ecNumber evidence="7">4.2.2.29</ecNumber>
    </recommendedName>
    <alternativeName>
        <fullName evidence="7">Peptidoglycan lytic transglycosylase</fullName>
    </alternativeName>
    <alternativeName>
        <fullName evidence="7">Peptidoglycan polymerization terminase</fullName>
    </alternativeName>
</protein>
<dbReference type="PANTHER" id="PTHR30518:SF2">
    <property type="entry name" value="ENDOLYTIC MUREIN TRANSGLYCOSYLASE"/>
    <property type="match status" value="1"/>
</dbReference>
<dbReference type="Pfam" id="PF02618">
    <property type="entry name" value="YceG"/>
    <property type="match status" value="1"/>
</dbReference>
<dbReference type="Gene3D" id="3.30.1490.480">
    <property type="entry name" value="Endolytic murein transglycosylase"/>
    <property type="match status" value="2"/>
</dbReference>
<dbReference type="GO" id="GO:0009252">
    <property type="term" value="P:peptidoglycan biosynthetic process"/>
    <property type="evidence" value="ECO:0007669"/>
    <property type="project" value="UniProtKB-UniRule"/>
</dbReference>
<dbReference type="PANTHER" id="PTHR30518">
    <property type="entry name" value="ENDOLYTIC MUREIN TRANSGLYCOSYLASE"/>
    <property type="match status" value="1"/>
</dbReference>
<evidence type="ECO:0000313" key="9">
    <source>
        <dbReference type="Proteomes" id="UP000885826"/>
    </source>
</evidence>
<accession>A0A9C9JZX2</accession>
<dbReference type="NCBIfam" id="TIGR00247">
    <property type="entry name" value="endolytic transglycosylase MltG"/>
    <property type="match status" value="1"/>
</dbReference>
<dbReference type="GO" id="GO:0071555">
    <property type="term" value="P:cell wall organization"/>
    <property type="evidence" value="ECO:0007669"/>
    <property type="project" value="UniProtKB-KW"/>
</dbReference>
<dbReference type="GO" id="GO:0005886">
    <property type="term" value="C:plasma membrane"/>
    <property type="evidence" value="ECO:0007669"/>
    <property type="project" value="UniProtKB-UniRule"/>
</dbReference>
<dbReference type="Proteomes" id="UP000885826">
    <property type="component" value="Unassembled WGS sequence"/>
</dbReference>
<dbReference type="Gene3D" id="3.30.160.60">
    <property type="entry name" value="Classic Zinc Finger"/>
    <property type="match status" value="1"/>
</dbReference>
<comment type="caution">
    <text evidence="8">The sequence shown here is derived from an EMBL/GenBank/DDBJ whole genome shotgun (WGS) entry which is preliminary data.</text>
</comment>
<evidence type="ECO:0000256" key="1">
    <source>
        <dbReference type="ARBA" id="ARBA00022475"/>
    </source>
</evidence>
<evidence type="ECO:0000256" key="4">
    <source>
        <dbReference type="ARBA" id="ARBA00023136"/>
    </source>
</evidence>
<evidence type="ECO:0000256" key="7">
    <source>
        <dbReference type="HAMAP-Rule" id="MF_02065"/>
    </source>
</evidence>